<keyword evidence="4" id="KW-1185">Reference proteome</keyword>
<evidence type="ECO:0000256" key="1">
    <source>
        <dbReference type="SAM" id="MobiDB-lite"/>
    </source>
</evidence>
<dbReference type="Pfam" id="PF11298">
    <property type="entry name" value="DUF3099"/>
    <property type="match status" value="1"/>
</dbReference>
<gene>
    <name evidence="3" type="ORF">LX12_000251</name>
</gene>
<feature type="transmembrane region" description="Helical" evidence="2">
    <location>
        <begin position="33"/>
        <end position="52"/>
    </location>
</feature>
<keyword evidence="2" id="KW-1133">Transmembrane helix</keyword>
<feature type="transmembrane region" description="Helical" evidence="2">
    <location>
        <begin position="58"/>
        <end position="78"/>
    </location>
</feature>
<evidence type="ECO:0000256" key="2">
    <source>
        <dbReference type="SAM" id="Phobius"/>
    </source>
</evidence>
<name>A0ABT1GX00_9NOCA</name>
<organism evidence="3 4">
    <name type="scientific">Williamsia serinedens</name>
    <dbReference type="NCBI Taxonomy" id="391736"/>
    <lineage>
        <taxon>Bacteria</taxon>
        <taxon>Bacillati</taxon>
        <taxon>Actinomycetota</taxon>
        <taxon>Actinomycetes</taxon>
        <taxon>Mycobacteriales</taxon>
        <taxon>Nocardiaceae</taxon>
        <taxon>Williamsia</taxon>
    </lineage>
</organism>
<keyword evidence="2" id="KW-0812">Transmembrane</keyword>
<evidence type="ECO:0000313" key="4">
    <source>
        <dbReference type="Proteomes" id="UP001205740"/>
    </source>
</evidence>
<dbReference type="Proteomes" id="UP001205740">
    <property type="component" value="Unassembled WGS sequence"/>
</dbReference>
<feature type="region of interest" description="Disordered" evidence="1">
    <location>
        <begin position="105"/>
        <end position="140"/>
    </location>
</feature>
<keyword evidence="2" id="KW-0472">Membrane</keyword>
<evidence type="ECO:0008006" key="5">
    <source>
        <dbReference type="Google" id="ProtNLM"/>
    </source>
</evidence>
<dbReference type="EMBL" id="JAMTCG010000001">
    <property type="protein sequence ID" value="MCP2159087.1"/>
    <property type="molecule type" value="Genomic_DNA"/>
</dbReference>
<proteinExistence type="predicted"/>
<comment type="caution">
    <text evidence="3">The sequence shown here is derived from an EMBL/GenBank/DDBJ whole genome shotgun (WGS) entry which is preliminary data.</text>
</comment>
<evidence type="ECO:0000313" key="3">
    <source>
        <dbReference type="EMBL" id="MCP2159087.1"/>
    </source>
</evidence>
<feature type="compositionally biased region" description="Basic and acidic residues" evidence="1">
    <location>
        <begin position="128"/>
        <end position="140"/>
    </location>
</feature>
<reference evidence="3 4" key="1">
    <citation type="submission" date="2022-06" db="EMBL/GenBank/DDBJ databases">
        <title>Genomic Encyclopedia of Archaeal and Bacterial Type Strains, Phase II (KMG-II): from individual species to whole genera.</title>
        <authorList>
            <person name="Goeker M."/>
        </authorList>
    </citation>
    <scope>NUCLEOTIDE SEQUENCE [LARGE SCALE GENOMIC DNA]</scope>
    <source>
        <strain evidence="3 4">DSM 45037</strain>
    </source>
</reference>
<accession>A0ABT1GX00</accession>
<sequence length="140" mass="15536">MEYVAHEEAREAILITQAQPSQEDQQRARVRRYLSLMAFRVPALILAGVVYGATGNGLLALAVIALSIPLPWVAVLIANDRPPREKGEVRQYKWSGDHAATAIAGRNHRELGTFDTGEFDTPDMGSRAGEDRRTHTDDQR</sequence>
<protein>
    <recommendedName>
        <fullName evidence="5">DUF3099 domain-containing protein</fullName>
    </recommendedName>
</protein>
<dbReference type="InterPro" id="IPR021449">
    <property type="entry name" value="DUF3099"/>
</dbReference>